<sequence>MAIDPESLAPKYYVFRNMSLSIDNKN</sequence>
<dbReference type="Proteomes" id="UP000790347">
    <property type="component" value="Unassembled WGS sequence"/>
</dbReference>
<keyword evidence="2" id="KW-1185">Reference proteome</keyword>
<evidence type="ECO:0000313" key="1">
    <source>
        <dbReference type="EMBL" id="KAH9521183.1"/>
    </source>
</evidence>
<accession>A0A922L6L4</accession>
<evidence type="ECO:0000313" key="2">
    <source>
        <dbReference type="Proteomes" id="UP000790347"/>
    </source>
</evidence>
<protein>
    <submittedName>
        <fullName evidence="1">Uncharacterized protein</fullName>
    </submittedName>
</protein>
<gene>
    <name evidence="1" type="ORF">DERF_004856</name>
</gene>
<dbReference type="EMBL" id="ASGP02000002">
    <property type="protein sequence ID" value="KAH9521183.1"/>
    <property type="molecule type" value="Genomic_DNA"/>
</dbReference>
<organism evidence="1 2">
    <name type="scientific">Dermatophagoides farinae</name>
    <name type="common">American house dust mite</name>
    <dbReference type="NCBI Taxonomy" id="6954"/>
    <lineage>
        <taxon>Eukaryota</taxon>
        <taxon>Metazoa</taxon>
        <taxon>Ecdysozoa</taxon>
        <taxon>Arthropoda</taxon>
        <taxon>Chelicerata</taxon>
        <taxon>Arachnida</taxon>
        <taxon>Acari</taxon>
        <taxon>Acariformes</taxon>
        <taxon>Sarcoptiformes</taxon>
        <taxon>Astigmata</taxon>
        <taxon>Psoroptidia</taxon>
        <taxon>Analgoidea</taxon>
        <taxon>Pyroglyphidae</taxon>
        <taxon>Dermatophagoidinae</taxon>
        <taxon>Dermatophagoides</taxon>
    </lineage>
</organism>
<comment type="caution">
    <text evidence="1">The sequence shown here is derived from an EMBL/GenBank/DDBJ whole genome shotgun (WGS) entry which is preliminary data.</text>
</comment>
<proteinExistence type="predicted"/>
<reference evidence="1" key="2">
    <citation type="journal article" date="2022" name="Res Sq">
        <title>Comparative Genomics Reveals Insights into the Divergent Evolution of Astigmatic Mites and Household Pest Adaptations.</title>
        <authorList>
            <person name="Xiong Q."/>
            <person name="Wan A.T.-Y."/>
            <person name="Liu X.-Y."/>
            <person name="Fung C.S.-H."/>
            <person name="Xiao X."/>
            <person name="Malainual N."/>
            <person name="Hou J."/>
            <person name="Wang L."/>
            <person name="Wang M."/>
            <person name="Yang K."/>
            <person name="Cui Y."/>
            <person name="Leung E."/>
            <person name="Nong W."/>
            <person name="Shin S.-K."/>
            <person name="Au S."/>
            <person name="Jeong K.Y."/>
            <person name="Chew F.T."/>
            <person name="Hui J."/>
            <person name="Leung T.F."/>
            <person name="Tungtrongchitr A."/>
            <person name="Zhong N."/>
            <person name="Liu Z."/>
            <person name="Tsui S."/>
        </authorList>
    </citation>
    <scope>NUCLEOTIDE SEQUENCE</scope>
    <source>
        <strain evidence="1">Derf</strain>
        <tissue evidence="1">Whole organism</tissue>
    </source>
</reference>
<name>A0A922L6L4_DERFA</name>
<dbReference type="AlphaFoldDB" id="A0A922L6L4"/>
<reference evidence="1" key="1">
    <citation type="submission" date="2013-05" db="EMBL/GenBank/DDBJ databases">
        <authorList>
            <person name="Yim A.K.Y."/>
            <person name="Chan T.F."/>
            <person name="Ji K.M."/>
            <person name="Liu X.Y."/>
            <person name="Zhou J.W."/>
            <person name="Li R.Q."/>
            <person name="Yang K.Y."/>
            <person name="Li J."/>
            <person name="Li M."/>
            <person name="Law P.T.W."/>
            <person name="Wu Y.L."/>
            <person name="Cai Z.L."/>
            <person name="Qin H."/>
            <person name="Bao Y."/>
            <person name="Leung R.K.K."/>
            <person name="Ng P.K.S."/>
            <person name="Zou J."/>
            <person name="Zhong X.J."/>
            <person name="Ran P.X."/>
            <person name="Zhong N.S."/>
            <person name="Liu Z.G."/>
            <person name="Tsui S.K.W."/>
        </authorList>
    </citation>
    <scope>NUCLEOTIDE SEQUENCE</scope>
    <source>
        <strain evidence="1">Derf</strain>
        <tissue evidence="1">Whole organism</tissue>
    </source>
</reference>